<proteinExistence type="predicted"/>
<protein>
    <submittedName>
        <fullName evidence="1">Uncharacterized protein</fullName>
    </submittedName>
</protein>
<reference evidence="1 2" key="1">
    <citation type="submission" date="2020-03" db="EMBL/GenBank/DDBJ databases">
        <title>Dissostichus mawsoni Genome sequencing and assembly.</title>
        <authorList>
            <person name="Park H."/>
        </authorList>
    </citation>
    <scope>NUCLEOTIDE SEQUENCE [LARGE SCALE GENOMIC DNA]</scope>
    <source>
        <strain evidence="1">DM0001</strain>
        <tissue evidence="1">Muscle</tissue>
    </source>
</reference>
<organism evidence="1 2">
    <name type="scientific">Dissostichus mawsoni</name>
    <name type="common">Antarctic cod</name>
    <dbReference type="NCBI Taxonomy" id="36200"/>
    <lineage>
        <taxon>Eukaryota</taxon>
        <taxon>Metazoa</taxon>
        <taxon>Chordata</taxon>
        <taxon>Craniata</taxon>
        <taxon>Vertebrata</taxon>
        <taxon>Euteleostomi</taxon>
        <taxon>Actinopterygii</taxon>
        <taxon>Neopterygii</taxon>
        <taxon>Teleostei</taxon>
        <taxon>Neoteleostei</taxon>
        <taxon>Acanthomorphata</taxon>
        <taxon>Eupercaria</taxon>
        <taxon>Perciformes</taxon>
        <taxon>Notothenioidei</taxon>
        <taxon>Nototheniidae</taxon>
        <taxon>Dissostichus</taxon>
    </lineage>
</organism>
<dbReference type="EMBL" id="JAAKFY010000006">
    <property type="protein sequence ID" value="KAF3855789.1"/>
    <property type="molecule type" value="Genomic_DNA"/>
</dbReference>
<comment type="caution">
    <text evidence="1">The sequence shown here is derived from an EMBL/GenBank/DDBJ whole genome shotgun (WGS) entry which is preliminary data.</text>
</comment>
<accession>A0A7J5Z3Y4</accession>
<dbReference type="AlphaFoldDB" id="A0A7J5Z3Y4"/>
<dbReference type="Proteomes" id="UP000518266">
    <property type="component" value="Unassembled WGS sequence"/>
</dbReference>
<evidence type="ECO:0000313" key="2">
    <source>
        <dbReference type="Proteomes" id="UP000518266"/>
    </source>
</evidence>
<keyword evidence="2" id="KW-1185">Reference proteome</keyword>
<evidence type="ECO:0000313" key="1">
    <source>
        <dbReference type="EMBL" id="KAF3855789.1"/>
    </source>
</evidence>
<gene>
    <name evidence="1" type="ORF">F7725_016512</name>
</gene>
<name>A0A7J5Z3Y4_DISMA</name>
<sequence length="161" mass="17347">MLWSLSTTERSMLVTDTSVDTFTLSCRPPPHLNMIGHKPAVPGHCDSELCESSLAEDDALGGHSVRRLHQHVGGGQRLRHDVSDEELRIRQRNSVTGGLAVGHGGRALSADDDRHVEAVVGESGGGAGHAERLGERVPGLLTEDGVHQLDHLVLWGEHIVR</sequence>